<reference evidence="5" key="1">
    <citation type="submission" date="2023-03" db="EMBL/GenBank/DDBJ databases">
        <authorList>
            <person name="Steffen K."/>
            <person name="Cardenas P."/>
        </authorList>
    </citation>
    <scope>NUCLEOTIDE SEQUENCE</scope>
</reference>
<dbReference type="SUPFAM" id="SSF81606">
    <property type="entry name" value="PP2C-like"/>
    <property type="match status" value="1"/>
</dbReference>
<protein>
    <submittedName>
        <fullName evidence="5">Protein IcfG</fullName>
    </submittedName>
</protein>
<dbReference type="EMBL" id="CASHTH010000883">
    <property type="protein sequence ID" value="CAI8008655.1"/>
    <property type="molecule type" value="Genomic_DNA"/>
</dbReference>
<evidence type="ECO:0000256" key="2">
    <source>
        <dbReference type="PROSITE-ProRule" id="PRU00169"/>
    </source>
</evidence>
<keyword evidence="2" id="KW-0597">Phosphoprotein</keyword>
<keyword evidence="1" id="KW-0378">Hydrolase</keyword>
<proteinExistence type="predicted"/>
<dbReference type="AlphaFoldDB" id="A0AA35RC00"/>
<evidence type="ECO:0000313" key="6">
    <source>
        <dbReference type="Proteomes" id="UP001174909"/>
    </source>
</evidence>
<dbReference type="PANTHER" id="PTHR43156:SF2">
    <property type="entry name" value="STAGE II SPORULATION PROTEIN E"/>
    <property type="match status" value="1"/>
</dbReference>
<dbReference type="SUPFAM" id="SSF52172">
    <property type="entry name" value="CheY-like"/>
    <property type="match status" value="1"/>
</dbReference>
<dbReference type="InterPro" id="IPR001789">
    <property type="entry name" value="Sig_transdc_resp-reg_receiver"/>
</dbReference>
<gene>
    <name evidence="5" type="ORF">GBAR_LOCUS5919</name>
</gene>
<dbReference type="PROSITE" id="PS51746">
    <property type="entry name" value="PPM_2"/>
    <property type="match status" value="1"/>
</dbReference>
<keyword evidence="6" id="KW-1185">Reference proteome</keyword>
<organism evidence="5 6">
    <name type="scientific">Geodia barretti</name>
    <name type="common">Barrett's horny sponge</name>
    <dbReference type="NCBI Taxonomy" id="519541"/>
    <lineage>
        <taxon>Eukaryota</taxon>
        <taxon>Metazoa</taxon>
        <taxon>Porifera</taxon>
        <taxon>Demospongiae</taxon>
        <taxon>Heteroscleromorpha</taxon>
        <taxon>Tetractinellida</taxon>
        <taxon>Astrophorina</taxon>
        <taxon>Geodiidae</taxon>
        <taxon>Geodia</taxon>
    </lineage>
</organism>
<dbReference type="InterPro" id="IPR052016">
    <property type="entry name" value="Bact_Sigma-Reg"/>
</dbReference>
<name>A0AA35RC00_GEOBA</name>
<evidence type="ECO:0000256" key="1">
    <source>
        <dbReference type="ARBA" id="ARBA00022801"/>
    </source>
</evidence>
<dbReference type="InterPro" id="IPR036457">
    <property type="entry name" value="PPM-type-like_dom_sf"/>
</dbReference>
<dbReference type="PANTHER" id="PTHR43156">
    <property type="entry name" value="STAGE II SPORULATION PROTEIN E-RELATED"/>
    <property type="match status" value="1"/>
</dbReference>
<dbReference type="InterPro" id="IPR011006">
    <property type="entry name" value="CheY-like_superfamily"/>
</dbReference>
<feature type="domain" description="PPM-type phosphatase" evidence="4">
    <location>
        <begin position="172"/>
        <end position="387"/>
    </location>
</feature>
<dbReference type="Gene3D" id="3.60.40.10">
    <property type="entry name" value="PPM-type phosphatase domain"/>
    <property type="match status" value="1"/>
</dbReference>
<dbReference type="GO" id="GO:0016791">
    <property type="term" value="F:phosphatase activity"/>
    <property type="evidence" value="ECO:0007669"/>
    <property type="project" value="TreeGrafter"/>
</dbReference>
<dbReference type="SMART" id="SM00448">
    <property type="entry name" value="REC"/>
    <property type="match status" value="1"/>
</dbReference>
<dbReference type="PROSITE" id="PS50110">
    <property type="entry name" value="RESPONSE_REGULATORY"/>
    <property type="match status" value="1"/>
</dbReference>
<dbReference type="InterPro" id="IPR001932">
    <property type="entry name" value="PPM-type_phosphatase-like_dom"/>
</dbReference>
<dbReference type="Proteomes" id="UP001174909">
    <property type="component" value="Unassembled WGS sequence"/>
</dbReference>
<evidence type="ECO:0000259" key="4">
    <source>
        <dbReference type="PROSITE" id="PS51746"/>
    </source>
</evidence>
<accession>A0AA35RC00</accession>
<dbReference type="Pfam" id="PF07228">
    <property type="entry name" value="SpoIIE"/>
    <property type="match status" value="1"/>
</dbReference>
<evidence type="ECO:0000259" key="3">
    <source>
        <dbReference type="PROSITE" id="PS50110"/>
    </source>
</evidence>
<evidence type="ECO:0000313" key="5">
    <source>
        <dbReference type="EMBL" id="CAI8008655.1"/>
    </source>
</evidence>
<dbReference type="Gene3D" id="3.40.50.2300">
    <property type="match status" value="1"/>
</dbReference>
<feature type="domain" description="Response regulatory" evidence="3">
    <location>
        <begin position="10"/>
        <end position="129"/>
    </location>
</feature>
<sequence length="388" mass="42855">MRMTLQQKYKILVVDDEPDLEPLLLQRMRRAIRAGRYEFVFAGNGLEALHKLDEDETIDMVLSDINMPQMDGLTLLDQIPEVNPNIRSVIISAYGDMKNIRTAMNRGAFDFVTKPIDFKDLQVTIDRTLNHVEELKAALSARDKLVSLQNELDVASNIQQSILPTELPQEHDYQMFGSMKSARNVGGDFYDVVRLPDRRVGLAIADVSDKGVPAALFMMSTRTLLKGAAIGAINPGDVIGTVNQLLCEDNEAAMFVTLIYGVYDPETGRLTYANGGHNPPLIVHSDNSSTLLPPTDGLALGLVPGYEYQQRTVTVAPGEALVLYTDGVTEAMNGDEEEFGVERLQDIFKKSNPHEPYAITRLIFDAVDTFAGDTPQSDDVTCLTLCRG</sequence>
<dbReference type="Pfam" id="PF00072">
    <property type="entry name" value="Response_reg"/>
    <property type="match status" value="1"/>
</dbReference>
<feature type="modified residue" description="4-aspartylphosphate" evidence="2">
    <location>
        <position position="64"/>
    </location>
</feature>
<dbReference type="CDD" id="cd17536">
    <property type="entry name" value="REC_YesN-like"/>
    <property type="match status" value="1"/>
</dbReference>
<comment type="caution">
    <text evidence="5">The sequence shown here is derived from an EMBL/GenBank/DDBJ whole genome shotgun (WGS) entry which is preliminary data.</text>
</comment>
<dbReference type="GO" id="GO:0000160">
    <property type="term" value="P:phosphorelay signal transduction system"/>
    <property type="evidence" value="ECO:0007669"/>
    <property type="project" value="InterPro"/>
</dbReference>
<dbReference type="SMART" id="SM00331">
    <property type="entry name" value="PP2C_SIG"/>
    <property type="match status" value="1"/>
</dbReference>